<protein>
    <submittedName>
        <fullName evidence="3">Glycosyltransferase</fullName>
    </submittedName>
</protein>
<evidence type="ECO:0000313" key="3">
    <source>
        <dbReference type="EMBL" id="MQX54351.1"/>
    </source>
</evidence>
<dbReference type="InterPro" id="IPR001296">
    <property type="entry name" value="Glyco_trans_1"/>
</dbReference>
<evidence type="ECO:0000259" key="2">
    <source>
        <dbReference type="Pfam" id="PF13439"/>
    </source>
</evidence>
<feature type="domain" description="Glycosyltransferase subfamily 4-like N-terminal" evidence="2">
    <location>
        <begin position="18"/>
        <end position="176"/>
    </location>
</feature>
<proteinExistence type="predicted"/>
<dbReference type="PANTHER" id="PTHR12526">
    <property type="entry name" value="GLYCOSYLTRANSFERASE"/>
    <property type="match status" value="1"/>
</dbReference>
<feature type="domain" description="Glycosyl transferase family 1" evidence="1">
    <location>
        <begin position="182"/>
        <end position="332"/>
    </location>
</feature>
<gene>
    <name evidence="3" type="ORF">GFN93_13935</name>
</gene>
<dbReference type="RefSeq" id="WP_153501629.1">
    <property type="nucleotide sequence ID" value="NZ_WIRE01000001.1"/>
</dbReference>
<reference evidence="3 4" key="1">
    <citation type="submission" date="2019-10" db="EMBL/GenBank/DDBJ databases">
        <title>Alcanivorax sp.PA15-N-34 draft genome sequence.</title>
        <authorList>
            <person name="Liao X."/>
            <person name="Shao Z."/>
        </authorList>
    </citation>
    <scope>NUCLEOTIDE SEQUENCE [LARGE SCALE GENOMIC DNA]</scope>
    <source>
        <strain evidence="3 4">PA15-N-34</strain>
    </source>
</reference>
<sequence length="353" mass="39369">MPSSPTPCIAFIITKSEVGGAQRWVLDQIKLLEQHVKCIVITGERGWLSESIQKAQVFIEPALLRRPPTPGGLWRLSRILKQNNVSSLVASSANAGIYARLVRIILPRLYVVYVSHGWSSIYNGGKLETVYTSLERLLARMTHKVLCVSESDLERAMNRIRIAPEKCTLITNAIFPEQKEISQALPRSPWKILFVGRLASPKRPDLLIEAVKLLSSVEVELTIVGDGPQNSLLITENNQRIKWLGEIKGFSDFGSYHIFCLISDSEGLPMSALEACANGTPVLLSEVGGCPELVTTNGLTTPNSAEEISKKIITIINDYSRFSMEARRQAKKYDIREKTQNYLDLYLNQASDQ</sequence>
<dbReference type="SUPFAM" id="SSF53756">
    <property type="entry name" value="UDP-Glycosyltransferase/glycogen phosphorylase"/>
    <property type="match status" value="1"/>
</dbReference>
<dbReference type="AlphaFoldDB" id="A0A6N7M1H7"/>
<comment type="caution">
    <text evidence="3">The sequence shown here is derived from an EMBL/GenBank/DDBJ whole genome shotgun (WGS) entry which is preliminary data.</text>
</comment>
<dbReference type="InterPro" id="IPR028098">
    <property type="entry name" value="Glyco_trans_4-like_N"/>
</dbReference>
<dbReference type="Pfam" id="PF00534">
    <property type="entry name" value="Glycos_transf_1"/>
    <property type="match status" value="1"/>
</dbReference>
<dbReference type="GO" id="GO:0016757">
    <property type="term" value="F:glycosyltransferase activity"/>
    <property type="evidence" value="ECO:0007669"/>
    <property type="project" value="InterPro"/>
</dbReference>
<name>A0A6N7M1H7_9GAMM</name>
<dbReference type="EMBL" id="WIRE01000001">
    <property type="protein sequence ID" value="MQX54351.1"/>
    <property type="molecule type" value="Genomic_DNA"/>
</dbReference>
<dbReference type="Proteomes" id="UP000469421">
    <property type="component" value="Unassembled WGS sequence"/>
</dbReference>
<evidence type="ECO:0000313" key="4">
    <source>
        <dbReference type="Proteomes" id="UP000469421"/>
    </source>
</evidence>
<dbReference type="Pfam" id="PF13439">
    <property type="entry name" value="Glyco_transf_4"/>
    <property type="match status" value="1"/>
</dbReference>
<keyword evidence="4" id="KW-1185">Reference proteome</keyword>
<organism evidence="3 4">
    <name type="scientific">Alcanivorax sediminis</name>
    <dbReference type="NCBI Taxonomy" id="2663008"/>
    <lineage>
        <taxon>Bacteria</taxon>
        <taxon>Pseudomonadati</taxon>
        <taxon>Pseudomonadota</taxon>
        <taxon>Gammaproteobacteria</taxon>
        <taxon>Oceanospirillales</taxon>
        <taxon>Alcanivoracaceae</taxon>
        <taxon>Alcanivorax</taxon>
    </lineage>
</organism>
<dbReference type="GO" id="GO:1901135">
    <property type="term" value="P:carbohydrate derivative metabolic process"/>
    <property type="evidence" value="ECO:0007669"/>
    <property type="project" value="UniProtKB-ARBA"/>
</dbReference>
<evidence type="ECO:0000259" key="1">
    <source>
        <dbReference type="Pfam" id="PF00534"/>
    </source>
</evidence>
<accession>A0A6N7M1H7</accession>
<keyword evidence="3" id="KW-0808">Transferase</keyword>
<dbReference type="Gene3D" id="3.40.50.2000">
    <property type="entry name" value="Glycogen Phosphorylase B"/>
    <property type="match status" value="2"/>
</dbReference>